<protein>
    <submittedName>
        <fullName evidence="1">Uncharacterized protein</fullName>
    </submittedName>
</protein>
<evidence type="ECO:0000313" key="1">
    <source>
        <dbReference type="EMBL" id="TFK76962.1"/>
    </source>
</evidence>
<dbReference type="EMBL" id="ML208259">
    <property type="protein sequence ID" value="TFK76962.1"/>
    <property type="molecule type" value="Genomic_DNA"/>
</dbReference>
<dbReference type="Proteomes" id="UP000308600">
    <property type="component" value="Unassembled WGS sequence"/>
</dbReference>
<reference evidence="1 2" key="1">
    <citation type="journal article" date="2019" name="Nat. Ecol. Evol.">
        <title>Megaphylogeny resolves global patterns of mushroom evolution.</title>
        <authorList>
            <person name="Varga T."/>
            <person name="Krizsan K."/>
            <person name="Foldi C."/>
            <person name="Dima B."/>
            <person name="Sanchez-Garcia M."/>
            <person name="Sanchez-Ramirez S."/>
            <person name="Szollosi G.J."/>
            <person name="Szarkandi J.G."/>
            <person name="Papp V."/>
            <person name="Albert L."/>
            <person name="Andreopoulos W."/>
            <person name="Angelini C."/>
            <person name="Antonin V."/>
            <person name="Barry K.W."/>
            <person name="Bougher N.L."/>
            <person name="Buchanan P."/>
            <person name="Buyck B."/>
            <person name="Bense V."/>
            <person name="Catcheside P."/>
            <person name="Chovatia M."/>
            <person name="Cooper J."/>
            <person name="Damon W."/>
            <person name="Desjardin D."/>
            <person name="Finy P."/>
            <person name="Geml J."/>
            <person name="Haridas S."/>
            <person name="Hughes K."/>
            <person name="Justo A."/>
            <person name="Karasinski D."/>
            <person name="Kautmanova I."/>
            <person name="Kiss B."/>
            <person name="Kocsube S."/>
            <person name="Kotiranta H."/>
            <person name="LaButti K.M."/>
            <person name="Lechner B.E."/>
            <person name="Liimatainen K."/>
            <person name="Lipzen A."/>
            <person name="Lukacs Z."/>
            <person name="Mihaltcheva S."/>
            <person name="Morgado L.N."/>
            <person name="Niskanen T."/>
            <person name="Noordeloos M.E."/>
            <person name="Ohm R.A."/>
            <person name="Ortiz-Santana B."/>
            <person name="Ovrebo C."/>
            <person name="Racz N."/>
            <person name="Riley R."/>
            <person name="Savchenko A."/>
            <person name="Shiryaev A."/>
            <person name="Soop K."/>
            <person name="Spirin V."/>
            <person name="Szebenyi C."/>
            <person name="Tomsovsky M."/>
            <person name="Tulloss R.E."/>
            <person name="Uehling J."/>
            <person name="Grigoriev I.V."/>
            <person name="Vagvolgyi C."/>
            <person name="Papp T."/>
            <person name="Martin F.M."/>
            <person name="Miettinen O."/>
            <person name="Hibbett D.S."/>
            <person name="Nagy L.G."/>
        </authorList>
    </citation>
    <scope>NUCLEOTIDE SEQUENCE [LARGE SCALE GENOMIC DNA]</scope>
    <source>
        <strain evidence="1 2">NL-1719</strain>
    </source>
</reference>
<name>A0ACD3BH67_9AGAR</name>
<evidence type="ECO:0000313" key="2">
    <source>
        <dbReference type="Proteomes" id="UP000308600"/>
    </source>
</evidence>
<organism evidence="1 2">
    <name type="scientific">Pluteus cervinus</name>
    <dbReference type="NCBI Taxonomy" id="181527"/>
    <lineage>
        <taxon>Eukaryota</taxon>
        <taxon>Fungi</taxon>
        <taxon>Dikarya</taxon>
        <taxon>Basidiomycota</taxon>
        <taxon>Agaricomycotina</taxon>
        <taxon>Agaricomycetes</taxon>
        <taxon>Agaricomycetidae</taxon>
        <taxon>Agaricales</taxon>
        <taxon>Pluteineae</taxon>
        <taxon>Pluteaceae</taxon>
        <taxon>Pluteus</taxon>
    </lineage>
</organism>
<sequence>MSSGTSTVSSASSWQHPKNSPLPSRTHPDTRVTQALLHSDVHRLQPRATPDPSSSCPPDSVIIHLTTTLVIPDYHQFFSSVPISSFRPTYQALPDASLISPAFLRDLADANTSLVVTGILAMLFLRNMVLSGDYIRRGKVKNKTLFYLLFFSQLLSPISFVPMLLSYYTPLSSCTLVIMLSCAAASISLAILITGILGLKVYKCLNNSRIVFIGLVLFQLASTVIVVLDVATMRGERRLSGSCIRTSSLKFTRIYVTIQFAESLFICLGFMYACYKSRGSPSVRGRISLRLSLDDLALNMPSGGERCPKWWDRNPDSEKIVSTSRLPGLSSNLKGVVSRTHSHTRNQSWKKGATRLPDIDDREDTNPNELLSSSTVRIADSPPREIPRSPAAPAVQRHGQNSPVPSSFSRIGRLIPRMELFRAVMRDELLYTTFITATCVVVAILAIVGLNINNGLTVTGWIVLNWGIISVLTIHSFGRVVHRHERDALLQHPATCDLLTRAGYVEPRSRRIPPSSNLDLTDEPPRSLRSILRNSELKDPFSDDQGEKSQGPTPRELTYPLPAVPSNLLLRVPFRQKRSSSSGSALMEANFPTSGRVTPVVPHDGSGGTLLQGWILEPDDGFEVSDDGQQHRSRRRSSFNVP</sequence>
<gene>
    <name evidence="1" type="ORF">BDN72DRAFT_830139</name>
</gene>
<proteinExistence type="predicted"/>
<accession>A0ACD3BH67</accession>
<keyword evidence="2" id="KW-1185">Reference proteome</keyword>